<accession>A0AC35GH88</accession>
<name>A0AC35GH88_9BILA</name>
<dbReference type="Proteomes" id="UP000887580">
    <property type="component" value="Unplaced"/>
</dbReference>
<protein>
    <submittedName>
        <fullName evidence="2">Protein kinase domain-containing protein</fullName>
    </submittedName>
</protein>
<organism evidence="1 2">
    <name type="scientific">Panagrolaimus sp. PS1159</name>
    <dbReference type="NCBI Taxonomy" id="55785"/>
    <lineage>
        <taxon>Eukaryota</taxon>
        <taxon>Metazoa</taxon>
        <taxon>Ecdysozoa</taxon>
        <taxon>Nematoda</taxon>
        <taxon>Chromadorea</taxon>
        <taxon>Rhabditida</taxon>
        <taxon>Tylenchina</taxon>
        <taxon>Panagrolaimomorpha</taxon>
        <taxon>Panagrolaimoidea</taxon>
        <taxon>Panagrolaimidae</taxon>
        <taxon>Panagrolaimus</taxon>
    </lineage>
</organism>
<evidence type="ECO:0000313" key="1">
    <source>
        <dbReference type="Proteomes" id="UP000887580"/>
    </source>
</evidence>
<evidence type="ECO:0000313" key="2">
    <source>
        <dbReference type="WBParaSite" id="PS1159_v2.g5129.t1"/>
    </source>
</evidence>
<sequence>MKSNECQPAGGGRLISSLPTKLKNSKDSPVCALNGGPKEFTAKKPKRQSKRKRSKNSSNEENNNNGNKESAEEENDGKKPLTLEPMDVVSSTKNKYVVKRKLGEGGFGAVYEVKAKIKPLNCTTKVFALKTESRKAGSPDRLKIEVAVFTALMGCEEKIRERFAMMIDRGQTPDFYFIILQLVGPSLQIIRDNIIRSEFSPSTTFKIALESLESIRILHSEIGYIHRDIKPGNFTVGNKKNYTKIIMIDFGIARKLLTKDNVLRLPRKEVKFLGTVRFASRKCHRHEEQGRQGDIESWLYMICDCFNQAALPWSRVKEKDLVFALKNDLRENDGNHKCFSGQLPKEFRDIMLYNDKLGYEDIPDYELLKSFIEQAANRMKIDLTQEYEWERLGPIPGHDTDDET</sequence>
<dbReference type="WBParaSite" id="PS1159_v2.g5129.t1">
    <property type="protein sequence ID" value="PS1159_v2.g5129.t1"/>
    <property type="gene ID" value="PS1159_v2.g5129"/>
</dbReference>
<proteinExistence type="predicted"/>
<reference evidence="2" key="1">
    <citation type="submission" date="2022-11" db="UniProtKB">
        <authorList>
            <consortium name="WormBaseParasite"/>
        </authorList>
    </citation>
    <scope>IDENTIFICATION</scope>
</reference>